<dbReference type="AlphaFoldDB" id="E4YVZ1"/>
<name>E4YVZ1_OIKDI</name>
<keyword evidence="1" id="KW-0472">Membrane</keyword>
<keyword evidence="1" id="KW-0812">Transmembrane</keyword>
<keyword evidence="1" id="KW-1133">Transmembrane helix</keyword>
<organism evidence="2">
    <name type="scientific">Oikopleura dioica</name>
    <name type="common">Tunicate</name>
    <dbReference type="NCBI Taxonomy" id="34765"/>
    <lineage>
        <taxon>Eukaryota</taxon>
        <taxon>Metazoa</taxon>
        <taxon>Chordata</taxon>
        <taxon>Tunicata</taxon>
        <taxon>Appendicularia</taxon>
        <taxon>Copelata</taxon>
        <taxon>Oikopleuridae</taxon>
        <taxon>Oikopleura</taxon>
    </lineage>
</organism>
<gene>
    <name evidence="2" type="ORF">GSOID_T00020201001</name>
</gene>
<proteinExistence type="predicted"/>
<accession>E4YVZ1</accession>
<feature type="transmembrane region" description="Helical" evidence="1">
    <location>
        <begin position="77"/>
        <end position="101"/>
    </location>
</feature>
<reference evidence="2" key="1">
    <citation type="journal article" date="2010" name="Science">
        <title>Plasticity of animal genome architecture unmasked by rapid evolution of a pelagic tunicate.</title>
        <authorList>
            <person name="Denoeud F."/>
            <person name="Henriet S."/>
            <person name="Mungpakdee S."/>
            <person name="Aury J.M."/>
            <person name="Da Silva C."/>
            <person name="Brinkmann H."/>
            <person name="Mikhaleva J."/>
            <person name="Olsen L.C."/>
            <person name="Jubin C."/>
            <person name="Canestro C."/>
            <person name="Bouquet J.M."/>
            <person name="Danks G."/>
            <person name="Poulain J."/>
            <person name="Campsteijn C."/>
            <person name="Adamski M."/>
            <person name="Cross I."/>
            <person name="Yadetie F."/>
            <person name="Muffato M."/>
            <person name="Louis A."/>
            <person name="Butcher S."/>
            <person name="Tsagkogeorga G."/>
            <person name="Konrad A."/>
            <person name="Singh S."/>
            <person name="Jensen M.F."/>
            <person name="Cong E.H."/>
            <person name="Eikeseth-Otteraa H."/>
            <person name="Noel B."/>
            <person name="Anthouard V."/>
            <person name="Porcel B.M."/>
            <person name="Kachouri-Lafond R."/>
            <person name="Nishino A."/>
            <person name="Ugolini M."/>
            <person name="Chourrout P."/>
            <person name="Nishida H."/>
            <person name="Aasland R."/>
            <person name="Huzurbazar S."/>
            <person name="Westhof E."/>
            <person name="Delsuc F."/>
            <person name="Lehrach H."/>
            <person name="Reinhardt R."/>
            <person name="Weissenbach J."/>
            <person name="Roy S.W."/>
            <person name="Artiguenave F."/>
            <person name="Postlethwait J.H."/>
            <person name="Manak J.R."/>
            <person name="Thompson E.M."/>
            <person name="Jaillon O."/>
            <person name="Du Pasquier L."/>
            <person name="Boudinot P."/>
            <person name="Liberles D.A."/>
            <person name="Volff J.N."/>
            <person name="Philippe H."/>
            <person name="Lenhard B."/>
            <person name="Roest Crollius H."/>
            <person name="Wincker P."/>
            <person name="Chourrout D."/>
        </authorList>
    </citation>
    <scope>NUCLEOTIDE SEQUENCE [LARGE SCALE GENOMIC DNA]</scope>
</reference>
<evidence type="ECO:0000256" key="1">
    <source>
        <dbReference type="SAM" id="Phobius"/>
    </source>
</evidence>
<dbReference type="Proteomes" id="UP000011014">
    <property type="component" value="Unassembled WGS sequence"/>
</dbReference>
<evidence type="ECO:0000313" key="2">
    <source>
        <dbReference type="EMBL" id="CBY39626.1"/>
    </source>
</evidence>
<sequence length="392" mass="45606">MNAVTTSKERLAAPLAIFALQVIKLVRKILSLSSTHELEKCVQYRFDLKQCRMVSQKSSSRRRSRNHRPRRETENGILKYLCIVVVASTLSLTVLTIGVYVDTTLESTSIRVNRQRELLKDMDIHELMNDRDRQYYSIAKFRKPTLAGIKEPIPGKFLVPVLPFDVGPNNLFRHFKEAIPIAKMMNLTLVIPPFHRHPRMEIFVNPGENADPNEKYIPKVKVPIFDTDFTVEIETNPEHTIDYDLLRSFHPAIPYSEFELACEKTIETLIECGEIDPKRHQGFKYFNAATGVKIAHRMNVAHFHPTHELSRNMINLARKIELHESNCIGLAIGKKCLGDRERYMKLWKEYGPYVRRPHDIHKLTVKLSKVYCNRVFPRCIPWRDICWHPLAL</sequence>
<protein>
    <submittedName>
        <fullName evidence="2">Uncharacterized protein</fullName>
    </submittedName>
</protein>
<dbReference type="EMBL" id="FN655596">
    <property type="protein sequence ID" value="CBY39626.1"/>
    <property type="molecule type" value="Genomic_DNA"/>
</dbReference>